<sequence length="712" mass="76735">MTLKKTPVAIAAMLLAHAAAVAGPANEPTFAPAEGQPAIVTITGARGESPAYNPPASTSAMKIEAPLRDIPQTVNVIPEQLLRDQAVLSMEDAMKSVPGVGLSHGDGQRDQVTLRGFSAISDQFVDGFRDDALYFRDMSNVERIEVLKGPAAVLYGRGSSGGLINRITKRPGIDRSEVTVRVGSHKQRRGEVDVARTLGNTGMAFRITGAVERADSYRDQQFLDRDAIAPSLLVSLGASTSLLVQAEHLSDRRVTDFGIPSYQGRPVSVPAGTYYGAANARDVDFSQAEVTAGGFTLEHRLGERIALRNAFRKYDYTLARNNTLVGAVNEAAGTASLNRTNLRREEDGWFNQTEVTQTASLAGMTHRLLYGVEIGRQDKDQVNRSQSNVATVALFNPVSPVLPLALNVAPGTDNRGIFTTRAVYVQDLVELSPAWKALAGVRYDRFEQETRERRAGQADLHRVDAGWSPRAGLVWQPGATQSYYASFSRSFQPSAENFPLAANNAQIAPEKTTNREVGGKFDLFGGALSATASLFRLERTNVKYTDPVTNLLVPVGTQRSDGLELTLAGQVASGWQVWSGYSFLDAKVISSPALDNSDNVIKRVPVQGKRATLTPRHSANLWIARSFNAALRGGIGLVAVGERFANPGNTVALPGYATVDAMVGYRIASVDLQLNVTNLLDRGYIVSGHGTAPNLNMPGAPRGARLTARYRF</sequence>
<dbReference type="InterPro" id="IPR039426">
    <property type="entry name" value="TonB-dep_rcpt-like"/>
</dbReference>
<gene>
    <name evidence="20" type="ORF">EWM63_24370</name>
</gene>
<dbReference type="GO" id="GO:0015891">
    <property type="term" value="P:siderophore transport"/>
    <property type="evidence" value="ECO:0007669"/>
    <property type="project" value="InterPro"/>
</dbReference>
<organism evidence="20 21">
    <name type="scientific">Pseudoduganella lutea</name>
    <dbReference type="NCBI Taxonomy" id="321985"/>
    <lineage>
        <taxon>Bacteria</taxon>
        <taxon>Pseudomonadati</taxon>
        <taxon>Pseudomonadota</taxon>
        <taxon>Betaproteobacteria</taxon>
        <taxon>Burkholderiales</taxon>
        <taxon>Oxalobacteraceae</taxon>
        <taxon>Telluria group</taxon>
        <taxon>Pseudoduganella</taxon>
    </lineage>
</organism>
<keyword evidence="21" id="KW-1185">Reference proteome</keyword>
<evidence type="ECO:0000256" key="13">
    <source>
        <dbReference type="ARBA" id="ARBA00023237"/>
    </source>
</evidence>
<dbReference type="Gene3D" id="2.170.130.10">
    <property type="entry name" value="TonB-dependent receptor, plug domain"/>
    <property type="match status" value="1"/>
</dbReference>
<dbReference type="PANTHER" id="PTHR32552">
    <property type="entry name" value="FERRICHROME IRON RECEPTOR-RELATED"/>
    <property type="match status" value="1"/>
</dbReference>
<evidence type="ECO:0000256" key="16">
    <source>
        <dbReference type="RuleBase" id="RU003357"/>
    </source>
</evidence>
<dbReference type="AlphaFoldDB" id="A0A4P6L4E2"/>
<dbReference type="InterPro" id="IPR010917">
    <property type="entry name" value="TonB_rcpt_CS"/>
</dbReference>
<protein>
    <submittedName>
        <fullName evidence="20">TonB-dependent siderophore receptor</fullName>
    </submittedName>
</protein>
<evidence type="ECO:0000256" key="11">
    <source>
        <dbReference type="ARBA" id="ARBA00023136"/>
    </source>
</evidence>
<keyword evidence="11 14" id="KW-0472">Membrane</keyword>
<dbReference type="FunFam" id="2.170.130.10:FF:000001">
    <property type="entry name" value="Catecholate siderophore TonB-dependent receptor"/>
    <property type="match status" value="1"/>
</dbReference>
<keyword evidence="13 14" id="KW-0998">Cell outer membrane</keyword>
<evidence type="ECO:0000256" key="6">
    <source>
        <dbReference type="ARBA" id="ARBA00022692"/>
    </source>
</evidence>
<keyword evidence="6 14" id="KW-0812">Transmembrane</keyword>
<evidence type="ECO:0000256" key="8">
    <source>
        <dbReference type="ARBA" id="ARBA00023004"/>
    </source>
</evidence>
<feature type="chain" id="PRO_5020499424" evidence="17">
    <location>
        <begin position="23"/>
        <end position="712"/>
    </location>
</feature>
<dbReference type="InterPro" id="IPR036942">
    <property type="entry name" value="Beta-barrel_TonB_sf"/>
</dbReference>
<dbReference type="Gene3D" id="2.40.170.20">
    <property type="entry name" value="TonB-dependent receptor, beta-barrel domain"/>
    <property type="match status" value="1"/>
</dbReference>
<evidence type="ECO:0000256" key="17">
    <source>
        <dbReference type="SAM" id="SignalP"/>
    </source>
</evidence>
<evidence type="ECO:0000256" key="2">
    <source>
        <dbReference type="ARBA" id="ARBA00009810"/>
    </source>
</evidence>
<dbReference type="OrthoDB" id="9790771at2"/>
<evidence type="ECO:0000256" key="9">
    <source>
        <dbReference type="ARBA" id="ARBA00023065"/>
    </source>
</evidence>
<dbReference type="CDD" id="cd01347">
    <property type="entry name" value="ligand_gated_channel"/>
    <property type="match status" value="1"/>
</dbReference>
<evidence type="ECO:0000256" key="1">
    <source>
        <dbReference type="ARBA" id="ARBA00004571"/>
    </source>
</evidence>
<dbReference type="InterPro" id="IPR037066">
    <property type="entry name" value="Plug_dom_sf"/>
</dbReference>
<dbReference type="PANTHER" id="PTHR32552:SF68">
    <property type="entry name" value="FERRICHROME OUTER MEMBRANE TRANSPORTER_PHAGE RECEPTOR"/>
    <property type="match status" value="1"/>
</dbReference>
<name>A0A4P6L4E2_9BURK</name>
<evidence type="ECO:0000256" key="14">
    <source>
        <dbReference type="PROSITE-ProRule" id="PRU01360"/>
    </source>
</evidence>
<dbReference type="SUPFAM" id="SSF56935">
    <property type="entry name" value="Porins"/>
    <property type="match status" value="1"/>
</dbReference>
<dbReference type="KEGG" id="plue:EWM63_24370"/>
<evidence type="ECO:0000256" key="4">
    <source>
        <dbReference type="ARBA" id="ARBA00022452"/>
    </source>
</evidence>
<evidence type="ECO:0000256" key="3">
    <source>
        <dbReference type="ARBA" id="ARBA00022448"/>
    </source>
</evidence>
<keyword evidence="9" id="KW-0406">Ion transport</keyword>
<dbReference type="GO" id="GO:0009279">
    <property type="term" value="C:cell outer membrane"/>
    <property type="evidence" value="ECO:0007669"/>
    <property type="project" value="UniProtKB-SubCell"/>
</dbReference>
<dbReference type="RefSeq" id="WP_130188837.1">
    <property type="nucleotide sequence ID" value="NZ_CP035913.1"/>
</dbReference>
<evidence type="ECO:0000259" key="19">
    <source>
        <dbReference type="Pfam" id="PF07715"/>
    </source>
</evidence>
<reference evidence="20 21" key="1">
    <citation type="submission" date="2019-02" db="EMBL/GenBank/DDBJ databases">
        <title>Draft Genome Sequences of Six Type Strains of the Genus Massilia.</title>
        <authorList>
            <person name="Miess H."/>
            <person name="Frediansyhah A."/>
            <person name="Gross H."/>
        </authorList>
    </citation>
    <scope>NUCLEOTIDE SEQUENCE [LARGE SCALE GENOMIC DNA]</scope>
    <source>
        <strain evidence="20 21">DSM 17473</strain>
    </source>
</reference>
<evidence type="ECO:0000259" key="18">
    <source>
        <dbReference type="Pfam" id="PF00593"/>
    </source>
</evidence>
<feature type="signal peptide" evidence="17">
    <location>
        <begin position="1"/>
        <end position="22"/>
    </location>
</feature>
<dbReference type="NCBIfam" id="TIGR01783">
    <property type="entry name" value="TonB-siderophor"/>
    <property type="match status" value="1"/>
</dbReference>
<proteinExistence type="inferred from homology"/>
<evidence type="ECO:0000256" key="5">
    <source>
        <dbReference type="ARBA" id="ARBA00022496"/>
    </source>
</evidence>
<evidence type="ECO:0000313" key="20">
    <source>
        <dbReference type="EMBL" id="QBE65728.1"/>
    </source>
</evidence>
<accession>A0A4P6L4E2</accession>
<evidence type="ECO:0000256" key="15">
    <source>
        <dbReference type="PROSITE-ProRule" id="PRU10144"/>
    </source>
</evidence>
<feature type="short sequence motif" description="TonB C-terminal box" evidence="15">
    <location>
        <begin position="695"/>
        <end position="712"/>
    </location>
</feature>
<dbReference type="GO" id="GO:0038023">
    <property type="term" value="F:signaling receptor activity"/>
    <property type="evidence" value="ECO:0007669"/>
    <property type="project" value="InterPro"/>
</dbReference>
<dbReference type="GO" id="GO:0015344">
    <property type="term" value="F:siderophore uptake transmembrane transporter activity"/>
    <property type="evidence" value="ECO:0007669"/>
    <property type="project" value="TreeGrafter"/>
</dbReference>
<keyword evidence="5" id="KW-0410">Iron transport</keyword>
<evidence type="ECO:0000256" key="10">
    <source>
        <dbReference type="ARBA" id="ARBA00023077"/>
    </source>
</evidence>
<dbReference type="PROSITE" id="PS52016">
    <property type="entry name" value="TONB_DEPENDENT_REC_3"/>
    <property type="match status" value="1"/>
</dbReference>
<evidence type="ECO:0000256" key="7">
    <source>
        <dbReference type="ARBA" id="ARBA00022729"/>
    </source>
</evidence>
<keyword evidence="10 16" id="KW-0798">TonB box</keyword>
<keyword evidence="8" id="KW-0408">Iron</keyword>
<feature type="domain" description="TonB-dependent receptor-like beta-barrel" evidence="18">
    <location>
        <begin position="239"/>
        <end position="679"/>
    </location>
</feature>
<evidence type="ECO:0000313" key="21">
    <source>
        <dbReference type="Proteomes" id="UP000290637"/>
    </source>
</evidence>
<keyword evidence="4 14" id="KW-1134">Transmembrane beta strand</keyword>
<comment type="subcellular location">
    <subcellularLocation>
        <location evidence="1 14">Cell outer membrane</location>
        <topology evidence="1 14">Multi-pass membrane protein</topology>
    </subcellularLocation>
</comment>
<keyword evidence="3 14" id="KW-0813">Transport</keyword>
<dbReference type="InterPro" id="IPR010105">
    <property type="entry name" value="TonB_sidphr_rcpt"/>
</dbReference>
<dbReference type="Proteomes" id="UP000290637">
    <property type="component" value="Chromosome"/>
</dbReference>
<dbReference type="PROSITE" id="PS01156">
    <property type="entry name" value="TONB_DEPENDENT_REC_2"/>
    <property type="match status" value="1"/>
</dbReference>
<comment type="similarity">
    <text evidence="2 14 16">Belongs to the TonB-dependent receptor family.</text>
</comment>
<feature type="domain" description="TonB-dependent receptor plug" evidence="19">
    <location>
        <begin position="67"/>
        <end position="162"/>
    </location>
</feature>
<evidence type="ECO:0000256" key="12">
    <source>
        <dbReference type="ARBA" id="ARBA00023170"/>
    </source>
</evidence>
<dbReference type="InterPro" id="IPR000531">
    <property type="entry name" value="Beta-barrel_TonB"/>
</dbReference>
<dbReference type="InterPro" id="IPR012910">
    <property type="entry name" value="Plug_dom"/>
</dbReference>
<keyword evidence="7 17" id="KW-0732">Signal</keyword>
<keyword evidence="12 20" id="KW-0675">Receptor</keyword>
<dbReference type="Pfam" id="PF00593">
    <property type="entry name" value="TonB_dep_Rec_b-barrel"/>
    <property type="match status" value="1"/>
</dbReference>
<dbReference type="Pfam" id="PF07715">
    <property type="entry name" value="Plug"/>
    <property type="match status" value="1"/>
</dbReference>
<dbReference type="EMBL" id="CP035913">
    <property type="protein sequence ID" value="QBE65728.1"/>
    <property type="molecule type" value="Genomic_DNA"/>
</dbReference>